<evidence type="ECO:0000256" key="6">
    <source>
        <dbReference type="RuleBase" id="RU004417"/>
    </source>
</evidence>
<dbReference type="Gene3D" id="3.40.50.720">
    <property type="entry name" value="NAD(P)-binding Rossmann-like Domain"/>
    <property type="match status" value="1"/>
</dbReference>
<dbReference type="Pfam" id="PF00208">
    <property type="entry name" value="ELFV_dehydrog"/>
    <property type="match status" value="1"/>
</dbReference>
<evidence type="ECO:0000313" key="8">
    <source>
        <dbReference type="EMBL" id="ALG83454.1"/>
    </source>
</evidence>
<dbReference type="PATRIC" id="fig|1136941.3.peg.336"/>
<dbReference type="Proteomes" id="UP000063789">
    <property type="component" value="Chromosome"/>
</dbReference>
<feature type="binding site" evidence="5">
    <location>
        <begin position="196"/>
        <end position="201"/>
    </location>
    <ligand>
        <name>NAD(+)</name>
        <dbReference type="ChEBI" id="CHEBI:57540"/>
    </ligand>
</feature>
<dbReference type="InterPro" id="IPR036291">
    <property type="entry name" value="NAD(P)-bd_dom_sf"/>
</dbReference>
<gene>
    <name evidence="8" type="ORF">ACH46_01675</name>
</gene>
<dbReference type="PROSITE" id="PS00074">
    <property type="entry name" value="GLFV_DEHYDROGENASE"/>
    <property type="match status" value="1"/>
</dbReference>
<dbReference type="GO" id="GO:0006520">
    <property type="term" value="P:amino acid metabolic process"/>
    <property type="evidence" value="ECO:0007669"/>
    <property type="project" value="InterPro"/>
</dbReference>
<dbReference type="GO" id="GO:0000166">
    <property type="term" value="F:nucleotide binding"/>
    <property type="evidence" value="ECO:0007669"/>
    <property type="project" value="UniProtKB-KW"/>
</dbReference>
<dbReference type="AlphaFoldDB" id="A0A0N9MLQ1"/>
<dbReference type="Pfam" id="PF02812">
    <property type="entry name" value="ELFV_dehydrog_N"/>
    <property type="match status" value="1"/>
</dbReference>
<dbReference type="PANTHER" id="PTHR42722">
    <property type="entry name" value="LEUCINE DEHYDROGENASE"/>
    <property type="match status" value="1"/>
</dbReference>
<dbReference type="RefSeq" id="WP_062391405.1">
    <property type="nucleotide sequence ID" value="NZ_CP011853.1"/>
</dbReference>
<dbReference type="PANTHER" id="PTHR42722:SF1">
    <property type="entry name" value="VALINE DEHYDROGENASE"/>
    <property type="match status" value="1"/>
</dbReference>
<keyword evidence="3 5" id="KW-0520">NAD</keyword>
<evidence type="ECO:0000313" key="9">
    <source>
        <dbReference type="Proteomes" id="UP000063789"/>
    </source>
</evidence>
<evidence type="ECO:0000256" key="2">
    <source>
        <dbReference type="ARBA" id="ARBA00023002"/>
    </source>
</evidence>
<keyword evidence="9" id="KW-1185">Reference proteome</keyword>
<reference evidence="8 9" key="2">
    <citation type="journal article" date="2017" name="Int. J. Syst. Evol. Microbiol.">
        <title>Gordonia phthalatica sp. nov., a di-n-butyl phthalate-degrading bacterium isolated from activated sludge.</title>
        <authorList>
            <person name="Jin D."/>
            <person name="Kong X."/>
            <person name="Jia M."/>
            <person name="Yu X."/>
            <person name="Wang X."/>
            <person name="Zhuang X."/>
            <person name="Deng Y."/>
            <person name="Bai Z."/>
        </authorList>
    </citation>
    <scope>NUCLEOTIDE SEQUENCE [LARGE SCALE GENOMIC DNA]</scope>
    <source>
        <strain evidence="8 9">QH-11</strain>
    </source>
</reference>
<dbReference type="SUPFAM" id="SSF53223">
    <property type="entry name" value="Aminoacid dehydrogenase-like, N-terminal domain"/>
    <property type="match status" value="1"/>
</dbReference>
<dbReference type="InterPro" id="IPR006095">
    <property type="entry name" value="Glu/Leu/Phe/Val/Trp_DH"/>
</dbReference>
<dbReference type="InterPro" id="IPR006096">
    <property type="entry name" value="Glu/Leu/Phe/Val/Trp_DH_C"/>
</dbReference>
<dbReference type="GO" id="GO:0016639">
    <property type="term" value="F:oxidoreductase activity, acting on the CH-NH2 group of donors, NAD or NADP as acceptor"/>
    <property type="evidence" value="ECO:0007669"/>
    <property type="project" value="InterPro"/>
</dbReference>
<evidence type="ECO:0000256" key="5">
    <source>
        <dbReference type="PIRSR" id="PIRSR000188-2"/>
    </source>
</evidence>
<dbReference type="PIRSF" id="PIRSF000188">
    <property type="entry name" value="Phe_leu_dh"/>
    <property type="match status" value="1"/>
</dbReference>
<dbReference type="KEGG" id="goq:ACH46_01675"/>
<dbReference type="Gene3D" id="3.40.50.10860">
    <property type="entry name" value="Leucine Dehydrogenase, chain A, domain 1"/>
    <property type="match status" value="1"/>
</dbReference>
<feature type="active site" description="Proton donor/acceptor" evidence="4">
    <location>
        <position position="96"/>
    </location>
</feature>
<evidence type="ECO:0000256" key="4">
    <source>
        <dbReference type="PIRSR" id="PIRSR000188-1"/>
    </source>
</evidence>
<accession>A0A0N9MLQ1</accession>
<evidence type="ECO:0000259" key="7">
    <source>
        <dbReference type="SMART" id="SM00839"/>
    </source>
</evidence>
<keyword evidence="2 6" id="KW-0560">Oxidoreductase</keyword>
<dbReference type="InterPro" id="IPR033524">
    <property type="entry name" value="Glu/Leu/Phe/Val_DH_AS"/>
</dbReference>
<dbReference type="InterPro" id="IPR016211">
    <property type="entry name" value="Glu/Phe/Leu/Val/Trp_DH_bac/arc"/>
</dbReference>
<dbReference type="STRING" id="1136941.ACH46_01675"/>
<comment type="similarity">
    <text evidence="1 6">Belongs to the Glu/Leu/Phe/Val dehydrogenases family.</text>
</comment>
<sequence length="362" mass="37260">MTIADATNTAADLTSVFSHPDMTIDPPHEQVVFCRDAATGLRAIIAIHNTTLGPALGGTRFYPYAAEADALGDVLRLSRGMTFKSAAAGLDLGGGKAVIIGDPAVDKTPELLRAYGRFVDTLGGRYITAGDVGTTSDDMDLIGEGTTYVASKTVANGGCGDTAPMTALGVFSSLLAAAERVWGSADLTGRVVGVEGVGKVGTQLSELLIAAGATVLAADPYAPAREAFAARFPQATVVDDVRSAKLDVYAPCAMGGTVTDALAGETAAAIICGAANNQLVTPAVEQILGSRGITWVPDYIANAGGVIQAFSEQQDWTFDQMKAKVEALRERAGHVLDTASSKHITSGDAARLIVAERLSSAR</sequence>
<name>A0A0N9MLQ1_9ACTN</name>
<dbReference type="FunFam" id="3.40.50.10860:FF:000010">
    <property type="entry name" value="Leucine dehydrogenase"/>
    <property type="match status" value="1"/>
</dbReference>
<evidence type="ECO:0000256" key="3">
    <source>
        <dbReference type="ARBA" id="ARBA00023027"/>
    </source>
</evidence>
<proteinExistence type="inferred from homology"/>
<dbReference type="SMART" id="SM00839">
    <property type="entry name" value="ELFV_dehydrog"/>
    <property type="match status" value="1"/>
</dbReference>
<evidence type="ECO:0000256" key="1">
    <source>
        <dbReference type="ARBA" id="ARBA00006382"/>
    </source>
</evidence>
<reference evidence="9" key="1">
    <citation type="submission" date="2015-06" db="EMBL/GenBank/DDBJ databases">
        <title>Complete genome sequence and metabolic analysis of phthalate degradation pathway in Gordonia sp. QH-11.</title>
        <authorList>
            <person name="Jin D."/>
            <person name="Kong X."/>
            <person name="Bai Z."/>
        </authorList>
    </citation>
    <scope>NUCLEOTIDE SEQUENCE [LARGE SCALE GENOMIC DNA]</scope>
    <source>
        <strain evidence="9">QH-11</strain>
    </source>
</reference>
<keyword evidence="5" id="KW-0547">Nucleotide-binding</keyword>
<dbReference type="EMBL" id="CP011853">
    <property type="protein sequence ID" value="ALG83454.1"/>
    <property type="molecule type" value="Genomic_DNA"/>
</dbReference>
<organism evidence="8 9">
    <name type="scientific">Gordonia phthalatica</name>
    <dbReference type="NCBI Taxonomy" id="1136941"/>
    <lineage>
        <taxon>Bacteria</taxon>
        <taxon>Bacillati</taxon>
        <taxon>Actinomycetota</taxon>
        <taxon>Actinomycetes</taxon>
        <taxon>Mycobacteriales</taxon>
        <taxon>Gordoniaceae</taxon>
        <taxon>Gordonia</taxon>
    </lineage>
</organism>
<feature type="domain" description="Glutamate/phenylalanine/leucine/valine/L-tryptophan dehydrogenase C-terminal" evidence="7">
    <location>
        <begin position="160"/>
        <end position="362"/>
    </location>
</feature>
<dbReference type="PRINTS" id="PR00082">
    <property type="entry name" value="GLFDHDRGNASE"/>
</dbReference>
<dbReference type="SUPFAM" id="SSF51735">
    <property type="entry name" value="NAD(P)-binding Rossmann-fold domains"/>
    <property type="match status" value="1"/>
</dbReference>
<dbReference type="InterPro" id="IPR006097">
    <property type="entry name" value="Glu/Leu/Phe/Val/Trp_DH_dimer"/>
</dbReference>
<dbReference type="OrthoDB" id="9803297at2"/>
<dbReference type="InterPro" id="IPR046346">
    <property type="entry name" value="Aminoacid_DH-like_N_sf"/>
</dbReference>
<protein>
    <submittedName>
        <fullName evidence="8">Valine dehydrogenase</fullName>
    </submittedName>
</protein>